<accession>A0ABM6VB33</accession>
<dbReference type="RefSeq" id="WP_109296007.1">
    <property type="nucleotide sequence ID" value="NZ_CP029254.1"/>
</dbReference>
<dbReference type="Proteomes" id="UP000245051">
    <property type="component" value="Chromosome"/>
</dbReference>
<keyword evidence="2" id="KW-0732">Signal</keyword>
<proteinExistence type="predicted"/>
<evidence type="ECO:0000313" key="4">
    <source>
        <dbReference type="Proteomes" id="UP000245051"/>
    </source>
</evidence>
<feature type="signal peptide" evidence="2">
    <location>
        <begin position="1"/>
        <end position="31"/>
    </location>
</feature>
<organism evidence="3 4">
    <name type="scientific">Streptomyces spongiicola</name>
    <dbReference type="NCBI Taxonomy" id="1690221"/>
    <lineage>
        <taxon>Bacteria</taxon>
        <taxon>Bacillati</taxon>
        <taxon>Actinomycetota</taxon>
        <taxon>Actinomycetes</taxon>
        <taxon>Kitasatosporales</taxon>
        <taxon>Streptomycetaceae</taxon>
        <taxon>Streptomyces</taxon>
    </lineage>
</organism>
<evidence type="ECO:0000313" key="3">
    <source>
        <dbReference type="EMBL" id="AWK11126.1"/>
    </source>
</evidence>
<feature type="chain" id="PRO_5047276414" description="LPXTG cell wall anchor domain-containing protein" evidence="2">
    <location>
        <begin position="32"/>
        <end position="186"/>
    </location>
</feature>
<reference evidence="3 4" key="1">
    <citation type="submission" date="2018-05" db="EMBL/GenBank/DDBJ databases">
        <title>Complete genome sequence of the Type Strain of Streptomyces spongiicola HNM0071, the producer of staurosporine.</title>
        <authorList>
            <person name="Zhou S."/>
            <person name="Huang X."/>
        </authorList>
    </citation>
    <scope>NUCLEOTIDE SEQUENCE [LARGE SCALE GENOMIC DNA]</scope>
    <source>
        <strain evidence="3 4">HNM0071</strain>
    </source>
</reference>
<sequence length="186" mass="17635">MSVALRPLLTAAAAGSLLCALWFVPSANATADGEYGQPDQSRSGASASGVEDGERAETAEDEESAEDGESAEGGEGGQGSESGGGGGGGEDAGGGEGGRGREDGARDAGAAGGSPAVSPSGVAGDVPAADGAPTGAGEPRGEEQGLALADTGSVDTTPYLVGGTLFLVVGAGFVSHASRRSGSRPV</sequence>
<protein>
    <recommendedName>
        <fullName evidence="5">LPXTG cell wall anchor domain-containing protein</fullName>
    </recommendedName>
</protein>
<evidence type="ECO:0000256" key="2">
    <source>
        <dbReference type="SAM" id="SignalP"/>
    </source>
</evidence>
<gene>
    <name evidence="3" type="ORF">DDQ41_21890</name>
</gene>
<evidence type="ECO:0000256" key="1">
    <source>
        <dbReference type="SAM" id="MobiDB-lite"/>
    </source>
</evidence>
<feature type="compositionally biased region" description="Low complexity" evidence="1">
    <location>
        <begin position="107"/>
        <end position="137"/>
    </location>
</feature>
<dbReference type="EMBL" id="CP029254">
    <property type="protein sequence ID" value="AWK11126.1"/>
    <property type="molecule type" value="Genomic_DNA"/>
</dbReference>
<feature type="compositionally biased region" description="Acidic residues" evidence="1">
    <location>
        <begin position="59"/>
        <end position="72"/>
    </location>
</feature>
<keyword evidence="4" id="KW-1185">Reference proteome</keyword>
<evidence type="ECO:0008006" key="5">
    <source>
        <dbReference type="Google" id="ProtNLM"/>
    </source>
</evidence>
<name>A0ABM6VB33_9ACTN</name>
<feature type="region of interest" description="Disordered" evidence="1">
    <location>
        <begin position="30"/>
        <end position="157"/>
    </location>
</feature>
<feature type="compositionally biased region" description="Gly residues" evidence="1">
    <location>
        <begin position="73"/>
        <end position="97"/>
    </location>
</feature>